<evidence type="ECO:0000313" key="2">
    <source>
        <dbReference type="EMBL" id="KAK3237576.1"/>
    </source>
</evidence>
<feature type="compositionally biased region" description="Polar residues" evidence="1">
    <location>
        <begin position="30"/>
        <end position="39"/>
    </location>
</feature>
<reference evidence="2 3" key="1">
    <citation type="journal article" date="2015" name="Genome Biol. Evol.">
        <title>Comparative Genomics of a Bacterivorous Green Alga Reveals Evolutionary Causalities and Consequences of Phago-Mixotrophic Mode of Nutrition.</title>
        <authorList>
            <person name="Burns J.A."/>
            <person name="Paasch A."/>
            <person name="Narechania A."/>
            <person name="Kim E."/>
        </authorList>
    </citation>
    <scope>NUCLEOTIDE SEQUENCE [LARGE SCALE GENOMIC DNA]</scope>
    <source>
        <strain evidence="2 3">PLY_AMNH</strain>
    </source>
</reference>
<organism evidence="2 3">
    <name type="scientific">Cymbomonas tetramitiformis</name>
    <dbReference type="NCBI Taxonomy" id="36881"/>
    <lineage>
        <taxon>Eukaryota</taxon>
        <taxon>Viridiplantae</taxon>
        <taxon>Chlorophyta</taxon>
        <taxon>Pyramimonadophyceae</taxon>
        <taxon>Pyramimonadales</taxon>
        <taxon>Pyramimonadaceae</taxon>
        <taxon>Cymbomonas</taxon>
    </lineage>
</organism>
<dbReference type="AlphaFoldDB" id="A0AAE0ER63"/>
<accession>A0AAE0ER63</accession>
<sequence length="287" mass="30316">MVDAGLEDAIEQTGYATQDGHGGGMQGSGHVTQLGQTGQVSGGAGEAGKTTSRLLESMEDAWREAENLPAVEGRGLRTTATALAEEGVANLMGASKRGIQLLEKNVGTGGAGEEGDERGAGGRVAGGVDACRAPQDWGPVPAAMTTYDSGTPAVRRQCSCRGTQGLGIFGSEDEGAFGQNAASTPNPSVDDGRKELDEPLLLGSGLWAGGAGSQLGQLLFERLSEAADMVTADLWEIRHGETRRLWGCSALWQEHWLIDRFEIVGCVRGVLEYKHIHWFMFVERTDL</sequence>
<name>A0AAE0ER63_9CHLO</name>
<feature type="region of interest" description="Disordered" evidence="1">
    <location>
        <begin position="15"/>
        <end position="50"/>
    </location>
</feature>
<proteinExistence type="predicted"/>
<comment type="caution">
    <text evidence="2">The sequence shown here is derived from an EMBL/GenBank/DDBJ whole genome shotgun (WGS) entry which is preliminary data.</text>
</comment>
<gene>
    <name evidence="2" type="ORF">CYMTET_52360</name>
</gene>
<evidence type="ECO:0000256" key="1">
    <source>
        <dbReference type="SAM" id="MobiDB-lite"/>
    </source>
</evidence>
<protein>
    <submittedName>
        <fullName evidence="2">Uncharacterized protein</fullName>
    </submittedName>
</protein>
<dbReference type="EMBL" id="LGRX02034523">
    <property type="protein sequence ID" value="KAK3237576.1"/>
    <property type="molecule type" value="Genomic_DNA"/>
</dbReference>
<evidence type="ECO:0000313" key="3">
    <source>
        <dbReference type="Proteomes" id="UP001190700"/>
    </source>
</evidence>
<keyword evidence="3" id="KW-1185">Reference proteome</keyword>
<dbReference type="Proteomes" id="UP001190700">
    <property type="component" value="Unassembled WGS sequence"/>
</dbReference>